<dbReference type="RefSeq" id="WP_163289853.1">
    <property type="nucleotide sequence ID" value="NZ_JAAGWY010000002.1"/>
</dbReference>
<gene>
    <name evidence="1" type="ORF">G3T36_11190</name>
</gene>
<accession>A0A6L9XYR6</accession>
<reference evidence="1 2" key="1">
    <citation type="journal article" date="2014" name="J. Microbiol.">
        <title>Diaminobutyricibacter tongyongensis gen. nov., sp. nov. and Homoserinibacter gongjuensis gen. nov., sp. nov. belong to the family Microbacteriaceae.</title>
        <authorList>
            <person name="Kim S.J."/>
            <person name="Ahn J.H."/>
            <person name="Weon H.Y."/>
            <person name="Hamada M."/>
            <person name="Suzuki K."/>
            <person name="Kwon S.W."/>
        </authorList>
    </citation>
    <scope>NUCLEOTIDE SEQUENCE [LARGE SCALE GENOMIC DNA]</scope>
    <source>
        <strain evidence="1 2">NBRC 108724</strain>
    </source>
</reference>
<dbReference type="Proteomes" id="UP000474967">
    <property type="component" value="Unassembled WGS sequence"/>
</dbReference>
<comment type="caution">
    <text evidence="1">The sequence shown here is derived from an EMBL/GenBank/DDBJ whole genome shotgun (WGS) entry which is preliminary data.</text>
</comment>
<evidence type="ECO:0000313" key="2">
    <source>
        <dbReference type="Proteomes" id="UP000474967"/>
    </source>
</evidence>
<dbReference type="AlphaFoldDB" id="A0A6L9XYR6"/>
<sequence>MSTVAHTYVEAAKHQDCGTTRALTTTNTWAWCDDPRLISYKTVGRTGADGECIDYQITITASSDGSMDAGTEPWSLCFRQTKAGWRLWDQGQG</sequence>
<dbReference type="EMBL" id="JAAGWY010000002">
    <property type="protein sequence ID" value="NEN06436.1"/>
    <property type="molecule type" value="Genomic_DNA"/>
</dbReference>
<proteinExistence type="predicted"/>
<protein>
    <submittedName>
        <fullName evidence="1">Uncharacterized protein</fullName>
    </submittedName>
</protein>
<keyword evidence="2" id="KW-1185">Reference proteome</keyword>
<organism evidence="1 2">
    <name type="scientific">Leifsonia tongyongensis</name>
    <dbReference type="NCBI Taxonomy" id="1268043"/>
    <lineage>
        <taxon>Bacteria</taxon>
        <taxon>Bacillati</taxon>
        <taxon>Actinomycetota</taxon>
        <taxon>Actinomycetes</taxon>
        <taxon>Micrococcales</taxon>
        <taxon>Microbacteriaceae</taxon>
        <taxon>Leifsonia</taxon>
    </lineage>
</organism>
<name>A0A6L9XYR6_9MICO</name>
<evidence type="ECO:0000313" key="1">
    <source>
        <dbReference type="EMBL" id="NEN06436.1"/>
    </source>
</evidence>